<protein>
    <submittedName>
        <fullName evidence="2">Uncharacterized protein</fullName>
    </submittedName>
</protein>
<reference evidence="2 3" key="1">
    <citation type="journal article" date="2011" name="PLoS Genet.">
        <title>Comparative genomic analysis of human fungal pathogens causing paracoccidioidomycosis.</title>
        <authorList>
            <person name="Desjardins C.A."/>
            <person name="Champion M.D."/>
            <person name="Holder J.W."/>
            <person name="Muszewska A."/>
            <person name="Goldberg J."/>
            <person name="Bailao A.M."/>
            <person name="Brigido M.M."/>
            <person name="Ferreira M.E."/>
            <person name="Garcia A.M."/>
            <person name="Grynberg M."/>
            <person name="Gujja S."/>
            <person name="Heiman D.I."/>
            <person name="Henn M.R."/>
            <person name="Kodira C.D."/>
            <person name="Leon-Narvaez H."/>
            <person name="Longo L.V."/>
            <person name="Ma L.J."/>
            <person name="Malavazi I."/>
            <person name="Matsuo A.L."/>
            <person name="Morais F.V."/>
            <person name="Pereira M."/>
            <person name="Rodriguez-Brito S."/>
            <person name="Sakthikumar S."/>
            <person name="Salem-Izacc S.M."/>
            <person name="Sykes S.M."/>
            <person name="Teixeira M.M."/>
            <person name="Vallejo M.C."/>
            <person name="Walter M.E."/>
            <person name="Yandava C."/>
            <person name="Young S."/>
            <person name="Zeng Q."/>
            <person name="Zucker J."/>
            <person name="Felipe M.S."/>
            <person name="Goldman G.H."/>
            <person name="Haas B.J."/>
            <person name="McEwen J.G."/>
            <person name="Nino-Vega G."/>
            <person name="Puccia R."/>
            <person name="San-Blas G."/>
            <person name="Soares C.M."/>
            <person name="Birren B.W."/>
            <person name="Cuomo C.A."/>
        </authorList>
    </citation>
    <scope>NUCLEOTIDE SEQUENCE [LARGE SCALE GENOMIC DNA]</scope>
    <source>
        <strain evidence="3">ATCC MYA-826 / Pb01</strain>
    </source>
</reference>
<dbReference type="Proteomes" id="UP000002059">
    <property type="component" value="Partially assembled WGS sequence"/>
</dbReference>
<sequence length="83" mass="8738">METRTDSDDATKSWLIIQRPRSPPSGRTAKGQRKRQLGGCQLGAVAAAVAAAAAADDDDDDDDARRSGPSGEKAKGEKREAAR</sequence>
<accession>A0A0A2UZZ5</accession>
<dbReference type="GeneID" id="26971138"/>
<dbReference type="EMBL" id="KN294021">
    <property type="protein sequence ID" value="KGQ00818.1"/>
    <property type="molecule type" value="Genomic_DNA"/>
</dbReference>
<feature type="region of interest" description="Disordered" evidence="1">
    <location>
        <begin position="1"/>
        <end position="37"/>
    </location>
</feature>
<feature type="region of interest" description="Disordered" evidence="1">
    <location>
        <begin position="51"/>
        <end position="83"/>
    </location>
</feature>
<dbReference type="VEuPathDB" id="FungiDB:PAAG_12513"/>
<feature type="compositionally biased region" description="Basic and acidic residues" evidence="1">
    <location>
        <begin position="1"/>
        <end position="11"/>
    </location>
</feature>
<evidence type="ECO:0000313" key="3">
    <source>
        <dbReference type="Proteomes" id="UP000002059"/>
    </source>
</evidence>
<proteinExistence type="predicted"/>
<organism evidence="2 3">
    <name type="scientific">Paracoccidioides lutzii (strain ATCC MYA-826 / Pb01)</name>
    <name type="common">Paracoccidioides brasiliensis</name>
    <dbReference type="NCBI Taxonomy" id="502779"/>
    <lineage>
        <taxon>Eukaryota</taxon>
        <taxon>Fungi</taxon>
        <taxon>Dikarya</taxon>
        <taxon>Ascomycota</taxon>
        <taxon>Pezizomycotina</taxon>
        <taxon>Eurotiomycetes</taxon>
        <taxon>Eurotiomycetidae</taxon>
        <taxon>Onygenales</taxon>
        <taxon>Ajellomycetaceae</taxon>
        <taxon>Paracoccidioides</taxon>
    </lineage>
</organism>
<gene>
    <name evidence="2" type="ORF">PAAG_12513</name>
</gene>
<evidence type="ECO:0000313" key="2">
    <source>
        <dbReference type="EMBL" id="KGQ00818.1"/>
    </source>
</evidence>
<dbReference type="HOGENOM" id="CLU_2543187_0_0_1"/>
<evidence type="ECO:0000256" key="1">
    <source>
        <dbReference type="SAM" id="MobiDB-lite"/>
    </source>
</evidence>
<dbReference type="KEGG" id="pbl:PAAG_12513"/>
<name>A0A0A2UZZ5_PARBA</name>
<dbReference type="RefSeq" id="XP_015702395.1">
    <property type="nucleotide sequence ID" value="XM_015847992.1"/>
</dbReference>
<feature type="compositionally biased region" description="Basic and acidic residues" evidence="1">
    <location>
        <begin position="72"/>
        <end position="83"/>
    </location>
</feature>
<dbReference type="AlphaFoldDB" id="A0A0A2UZZ5"/>
<keyword evidence="3" id="KW-1185">Reference proteome</keyword>